<dbReference type="Gene3D" id="2.40.10.220">
    <property type="entry name" value="predicted glycosyltransferase like domains"/>
    <property type="match status" value="1"/>
</dbReference>
<feature type="domain" description="PilZ" evidence="4">
    <location>
        <begin position="121"/>
        <end position="223"/>
    </location>
</feature>
<evidence type="ECO:0000313" key="7">
    <source>
        <dbReference type="Proteomes" id="UP000006334"/>
    </source>
</evidence>
<keyword evidence="3" id="KW-0975">Bacterial flagellum</keyword>
<proteinExistence type="predicted"/>
<dbReference type="InterPro" id="IPR009875">
    <property type="entry name" value="PilZ_domain"/>
</dbReference>
<dbReference type="eggNOG" id="ENOG5032V8Y">
    <property type="taxonomic scope" value="Bacteria"/>
</dbReference>
<dbReference type="InterPro" id="IPR012349">
    <property type="entry name" value="Split_barrel_FMN-bd"/>
</dbReference>
<dbReference type="GO" id="GO:0035438">
    <property type="term" value="F:cyclic-di-GMP binding"/>
    <property type="evidence" value="ECO:0007669"/>
    <property type="project" value="InterPro"/>
</dbReference>
<dbReference type="Proteomes" id="UP000006334">
    <property type="component" value="Unassembled WGS sequence"/>
</dbReference>
<dbReference type="RefSeq" id="WP_008844045.1">
    <property type="nucleotide sequence ID" value="NZ_BAEN01000035.1"/>
</dbReference>
<feature type="domain" description="Type III secretion system flagellar brake protein YcgR PilZN" evidence="5">
    <location>
        <begin position="23"/>
        <end position="112"/>
    </location>
</feature>
<dbReference type="STRING" id="1127673.GLIP_1595"/>
<dbReference type="Gene3D" id="2.30.110.10">
    <property type="entry name" value="Electron Transport, Fmn-binding Protein, Chain A"/>
    <property type="match status" value="1"/>
</dbReference>
<accession>K6X0M6</accession>
<evidence type="ECO:0000256" key="3">
    <source>
        <dbReference type="ARBA" id="ARBA00023143"/>
    </source>
</evidence>
<dbReference type="Pfam" id="PF07238">
    <property type="entry name" value="PilZ"/>
    <property type="match status" value="1"/>
</dbReference>
<organism evidence="6 7">
    <name type="scientific">Aliiglaciecola lipolytica E3</name>
    <dbReference type="NCBI Taxonomy" id="1127673"/>
    <lineage>
        <taxon>Bacteria</taxon>
        <taxon>Pseudomonadati</taxon>
        <taxon>Pseudomonadota</taxon>
        <taxon>Gammaproteobacteria</taxon>
        <taxon>Alteromonadales</taxon>
        <taxon>Alteromonadaceae</taxon>
        <taxon>Aliiglaciecola</taxon>
    </lineage>
</organism>
<comment type="caution">
    <text evidence="6">The sequence shown here is derived from an EMBL/GenBank/DDBJ whole genome shotgun (WGS) entry which is preliminary data.</text>
</comment>
<evidence type="ECO:0000256" key="1">
    <source>
        <dbReference type="ARBA" id="ARBA00022636"/>
    </source>
</evidence>
<dbReference type="AlphaFoldDB" id="K6X0M6"/>
<dbReference type="EMBL" id="BAEN01000035">
    <property type="protein sequence ID" value="GAC14229.1"/>
    <property type="molecule type" value="Genomic_DNA"/>
</dbReference>
<evidence type="ECO:0000259" key="5">
    <source>
        <dbReference type="Pfam" id="PF12945"/>
    </source>
</evidence>
<reference evidence="6 7" key="1">
    <citation type="journal article" date="2017" name="Antonie Van Leeuwenhoek">
        <title>Rhizobium rhizosphaerae sp. nov., a novel species isolated from rice rhizosphere.</title>
        <authorList>
            <person name="Zhao J.J."/>
            <person name="Zhang J."/>
            <person name="Zhang R.J."/>
            <person name="Zhang C.W."/>
            <person name="Yin H.Q."/>
            <person name="Zhang X.X."/>
        </authorList>
    </citation>
    <scope>NUCLEOTIDE SEQUENCE [LARGE SCALE GENOMIC DNA]</scope>
    <source>
        <strain evidence="6 7">E3</strain>
    </source>
</reference>
<sequence length="226" mass="25438">MAILKEKVGLTREDLRKLRAMRPGLSLDLQVMAASGIKRIKTEFIGMDGTRSLIIKFPDEARWGSLRDAIYADSMLVVRYIHEEDAGEVVAFKVKTNVILSKPANYIFTSFPLSLQCHALRSEQRAQAHVFVTVVETQTDVMLFDGMIVDLSLSGCRVSVDRKLVKQKLELKQHITLAVKNPDGKISELIGVVMNQKVDETRFYFGVKFEASEKVVEGLLHQLMIA</sequence>
<dbReference type="OrthoDB" id="5761885at2"/>
<evidence type="ECO:0000256" key="2">
    <source>
        <dbReference type="ARBA" id="ARBA00022741"/>
    </source>
</evidence>
<dbReference type="Pfam" id="PF12945">
    <property type="entry name" value="PilZNR"/>
    <property type="match status" value="1"/>
</dbReference>
<evidence type="ECO:0000259" key="4">
    <source>
        <dbReference type="Pfam" id="PF07238"/>
    </source>
</evidence>
<dbReference type="SUPFAM" id="SSF141371">
    <property type="entry name" value="PilZ domain-like"/>
    <property type="match status" value="2"/>
</dbReference>
<keyword evidence="1" id="KW-0973">c-di-GMP</keyword>
<dbReference type="InterPro" id="IPR009926">
    <property type="entry name" value="T3SS_YcgR_PilZN"/>
</dbReference>
<evidence type="ECO:0008006" key="8">
    <source>
        <dbReference type="Google" id="ProtNLM"/>
    </source>
</evidence>
<protein>
    <recommendedName>
        <fullName evidence="8">Type IV pilus assembly PilZ</fullName>
    </recommendedName>
</protein>
<keyword evidence="7" id="KW-1185">Reference proteome</keyword>
<keyword evidence="2" id="KW-0547">Nucleotide-binding</keyword>
<evidence type="ECO:0000313" key="6">
    <source>
        <dbReference type="EMBL" id="GAC14229.1"/>
    </source>
</evidence>
<name>K6X0M6_9ALTE</name>
<gene>
    <name evidence="6" type="ORF">GLIP_1595</name>
</gene>